<feature type="non-terminal residue" evidence="1">
    <location>
        <position position="48"/>
    </location>
</feature>
<proteinExistence type="predicted"/>
<sequence>MNQLRRVFVVSLAVGILVGSAWSSERAAQLPCQVKKLFCAIGNGDRDL</sequence>
<dbReference type="AlphaFoldDB" id="X0WRY9"/>
<name>X0WRY9_9ZZZZ</name>
<accession>X0WRY9</accession>
<dbReference type="EMBL" id="BARS01049505">
    <property type="protein sequence ID" value="GAG33729.1"/>
    <property type="molecule type" value="Genomic_DNA"/>
</dbReference>
<organism evidence="1">
    <name type="scientific">marine sediment metagenome</name>
    <dbReference type="NCBI Taxonomy" id="412755"/>
    <lineage>
        <taxon>unclassified sequences</taxon>
        <taxon>metagenomes</taxon>
        <taxon>ecological metagenomes</taxon>
    </lineage>
</organism>
<protein>
    <submittedName>
        <fullName evidence="1">Uncharacterized protein</fullName>
    </submittedName>
</protein>
<comment type="caution">
    <text evidence="1">The sequence shown here is derived from an EMBL/GenBank/DDBJ whole genome shotgun (WGS) entry which is preliminary data.</text>
</comment>
<evidence type="ECO:0000313" key="1">
    <source>
        <dbReference type="EMBL" id="GAG33729.1"/>
    </source>
</evidence>
<gene>
    <name evidence="1" type="ORF">S01H1_74046</name>
</gene>
<reference evidence="1" key="1">
    <citation type="journal article" date="2014" name="Front. Microbiol.">
        <title>High frequency of phylogenetically diverse reductive dehalogenase-homologous genes in deep subseafloor sedimentary metagenomes.</title>
        <authorList>
            <person name="Kawai M."/>
            <person name="Futagami T."/>
            <person name="Toyoda A."/>
            <person name="Takaki Y."/>
            <person name="Nishi S."/>
            <person name="Hori S."/>
            <person name="Arai W."/>
            <person name="Tsubouchi T."/>
            <person name="Morono Y."/>
            <person name="Uchiyama I."/>
            <person name="Ito T."/>
            <person name="Fujiyama A."/>
            <person name="Inagaki F."/>
            <person name="Takami H."/>
        </authorList>
    </citation>
    <scope>NUCLEOTIDE SEQUENCE</scope>
    <source>
        <strain evidence="1">Expedition CK06-06</strain>
    </source>
</reference>